<feature type="signal peptide" evidence="1">
    <location>
        <begin position="1"/>
        <end position="19"/>
    </location>
</feature>
<sequence length="104" mass="12339">MFVCLSIFICLLARDSTTTGPFSIDVIFLETCKVFNVYLFNPCIPVVKKSVHKDVFKQKLIQHEVGIRKRLIQRWMQHKPTCDYVKINRKYMSAVYLSKIYFQQ</sequence>
<dbReference type="RefSeq" id="XP_016660212.1">
    <property type="nucleotide sequence ID" value="XM_016804723.2"/>
</dbReference>
<dbReference type="EnsemblMetazoa" id="XM_016804723.2">
    <property type="protein sequence ID" value="XP_016660212.1"/>
    <property type="gene ID" value="LOC107883850"/>
</dbReference>
<keyword evidence="1" id="KW-0732">Signal</keyword>
<evidence type="ECO:0000256" key="1">
    <source>
        <dbReference type="SAM" id="SignalP"/>
    </source>
</evidence>
<keyword evidence="3" id="KW-1185">Reference proteome</keyword>
<evidence type="ECO:0000313" key="3">
    <source>
        <dbReference type="Proteomes" id="UP000007819"/>
    </source>
</evidence>
<evidence type="ECO:0000313" key="2">
    <source>
        <dbReference type="EnsemblMetazoa" id="XP_016660212.1"/>
    </source>
</evidence>
<name>A0A8R2H563_ACYPI</name>
<dbReference type="GeneID" id="107883850"/>
<proteinExistence type="predicted"/>
<dbReference type="Proteomes" id="UP000007819">
    <property type="component" value="Chromosome A2"/>
</dbReference>
<dbReference type="AlphaFoldDB" id="A0A8R2H563"/>
<reference evidence="2" key="2">
    <citation type="submission" date="2022-06" db="UniProtKB">
        <authorList>
            <consortium name="EnsemblMetazoa"/>
        </authorList>
    </citation>
    <scope>IDENTIFICATION</scope>
</reference>
<feature type="chain" id="PRO_5035841296" description="Secreted protein" evidence="1">
    <location>
        <begin position="20"/>
        <end position="104"/>
    </location>
</feature>
<dbReference type="KEGG" id="api:107883850"/>
<accession>A0A8R2H563</accession>
<reference evidence="3" key="1">
    <citation type="submission" date="2010-06" db="EMBL/GenBank/DDBJ databases">
        <authorList>
            <person name="Jiang H."/>
            <person name="Abraham K."/>
            <person name="Ali S."/>
            <person name="Alsbrooks S.L."/>
            <person name="Anim B.N."/>
            <person name="Anosike U.S."/>
            <person name="Attaway T."/>
            <person name="Bandaranaike D.P."/>
            <person name="Battles P.K."/>
            <person name="Bell S.N."/>
            <person name="Bell A.V."/>
            <person name="Beltran B."/>
            <person name="Bickham C."/>
            <person name="Bustamante Y."/>
            <person name="Caleb T."/>
            <person name="Canada A."/>
            <person name="Cardenas V."/>
            <person name="Carter K."/>
            <person name="Chacko J."/>
            <person name="Chandrabose M.N."/>
            <person name="Chavez D."/>
            <person name="Chavez A."/>
            <person name="Chen L."/>
            <person name="Chu H.-S."/>
            <person name="Claassen K.J."/>
            <person name="Cockrell R."/>
            <person name="Collins M."/>
            <person name="Cooper J.A."/>
            <person name="Cree A."/>
            <person name="Curry S.M."/>
            <person name="Da Y."/>
            <person name="Dao M.D."/>
            <person name="Das B."/>
            <person name="Davila M.-L."/>
            <person name="Davy-Carroll L."/>
            <person name="Denson S."/>
            <person name="Dinh H."/>
            <person name="Ebong V.E."/>
            <person name="Edwards J.R."/>
            <person name="Egan A."/>
            <person name="El-Daye J."/>
            <person name="Escobedo L."/>
            <person name="Fernandez S."/>
            <person name="Fernando P.R."/>
            <person name="Flagg N."/>
            <person name="Forbes L.D."/>
            <person name="Fowler R.G."/>
            <person name="Fu Q."/>
            <person name="Gabisi R.A."/>
            <person name="Ganer J."/>
            <person name="Garbino Pronczuk A."/>
            <person name="Garcia R.M."/>
            <person name="Garner T."/>
            <person name="Garrett T.E."/>
            <person name="Gonzalez D.A."/>
            <person name="Hamid H."/>
            <person name="Hawkins E.S."/>
            <person name="Hirani K."/>
            <person name="Hogues M.E."/>
            <person name="Hollins B."/>
            <person name="Hsiao C.-H."/>
            <person name="Jabil R."/>
            <person name="James M.L."/>
            <person name="Jhangiani S.N."/>
            <person name="Johnson B."/>
            <person name="Johnson Q."/>
            <person name="Joshi V."/>
            <person name="Kalu J.B."/>
            <person name="Kam C."/>
            <person name="Kashfia A."/>
            <person name="Keebler J."/>
            <person name="Kisamo H."/>
            <person name="Kovar C.L."/>
            <person name="Lago L.A."/>
            <person name="Lai C.-Y."/>
            <person name="Laidlaw J."/>
            <person name="Lara F."/>
            <person name="Le T.-K."/>
            <person name="Lee S.L."/>
            <person name="Legall F.H."/>
            <person name="Lemon S.J."/>
            <person name="Lewis L.R."/>
            <person name="Li B."/>
            <person name="Liu Y."/>
            <person name="Liu Y.-S."/>
            <person name="Lopez J."/>
            <person name="Lozado R.J."/>
            <person name="Lu J."/>
            <person name="Madu R.C."/>
            <person name="Maheshwari M."/>
            <person name="Maheshwari R."/>
            <person name="Malloy K."/>
            <person name="Martinez E."/>
            <person name="Mathew T."/>
            <person name="Mercado I.C."/>
            <person name="Mercado C."/>
            <person name="Meyer B."/>
            <person name="Montgomery K."/>
            <person name="Morgan M.B."/>
            <person name="Munidasa M."/>
            <person name="Nazareth L.V."/>
            <person name="Nelson J."/>
            <person name="Ng B.M."/>
            <person name="Nguyen N.B."/>
            <person name="Nguyen P.Q."/>
            <person name="Nguyen T."/>
            <person name="Obregon M."/>
            <person name="Okwuonu G.O."/>
            <person name="Onwere C.G."/>
            <person name="Orozco G."/>
            <person name="Parra A."/>
            <person name="Patel S."/>
            <person name="Patil S."/>
            <person name="Perez A."/>
            <person name="Perez Y."/>
            <person name="Pham C."/>
            <person name="Primus E.L."/>
            <person name="Pu L.-L."/>
            <person name="Puazo M."/>
            <person name="Qin X."/>
            <person name="Quiroz J.B."/>
            <person name="Reese J."/>
            <person name="Richards S."/>
            <person name="Rives C.M."/>
            <person name="Robberts R."/>
            <person name="Ruiz S.J."/>
            <person name="Ruiz M.J."/>
            <person name="Santibanez J."/>
            <person name="Schneider B.W."/>
            <person name="Sisson I."/>
            <person name="Smith M."/>
            <person name="Sodergren E."/>
            <person name="Song X.-Z."/>
            <person name="Song B.B."/>
            <person name="Summersgill H."/>
            <person name="Thelus R."/>
            <person name="Thornton R.D."/>
            <person name="Trejos Z.Y."/>
            <person name="Usmani K."/>
            <person name="Vattathil S."/>
            <person name="Villasana D."/>
            <person name="Walker D.L."/>
            <person name="Wang S."/>
            <person name="Wang K."/>
            <person name="White C.S."/>
            <person name="Williams A.C."/>
            <person name="Williamson J."/>
            <person name="Wilson K."/>
            <person name="Woghiren I.O."/>
            <person name="Woodworth J.R."/>
            <person name="Worley K.C."/>
            <person name="Wright R.A."/>
            <person name="Wu W."/>
            <person name="Young L."/>
            <person name="Zhang L."/>
            <person name="Zhang J."/>
            <person name="Zhu Y."/>
            <person name="Muzny D.M."/>
            <person name="Weinstock G."/>
            <person name="Gibbs R.A."/>
        </authorList>
    </citation>
    <scope>NUCLEOTIDE SEQUENCE [LARGE SCALE GENOMIC DNA]</scope>
    <source>
        <strain evidence="3">LSR1</strain>
    </source>
</reference>
<organism evidence="2 3">
    <name type="scientific">Acyrthosiphon pisum</name>
    <name type="common">Pea aphid</name>
    <dbReference type="NCBI Taxonomy" id="7029"/>
    <lineage>
        <taxon>Eukaryota</taxon>
        <taxon>Metazoa</taxon>
        <taxon>Ecdysozoa</taxon>
        <taxon>Arthropoda</taxon>
        <taxon>Hexapoda</taxon>
        <taxon>Insecta</taxon>
        <taxon>Pterygota</taxon>
        <taxon>Neoptera</taxon>
        <taxon>Paraneoptera</taxon>
        <taxon>Hemiptera</taxon>
        <taxon>Sternorrhyncha</taxon>
        <taxon>Aphidomorpha</taxon>
        <taxon>Aphidoidea</taxon>
        <taxon>Aphididae</taxon>
        <taxon>Macrosiphini</taxon>
        <taxon>Acyrthosiphon</taxon>
    </lineage>
</organism>
<evidence type="ECO:0008006" key="4">
    <source>
        <dbReference type="Google" id="ProtNLM"/>
    </source>
</evidence>
<protein>
    <recommendedName>
        <fullName evidence="4">Secreted protein</fullName>
    </recommendedName>
</protein>